<evidence type="ECO:0000256" key="2">
    <source>
        <dbReference type="SAM" id="MobiDB-lite"/>
    </source>
</evidence>
<dbReference type="PANTHER" id="PTHR15750">
    <property type="entry name" value="VASOHIBIN-1-LIKE ISOFORM X2"/>
    <property type="match status" value="1"/>
</dbReference>
<dbReference type="Pfam" id="PF14822">
    <property type="entry name" value="Vasohibin"/>
    <property type="match status" value="1"/>
</dbReference>
<organism evidence="3">
    <name type="scientific">Aphanomyces astaci</name>
    <name type="common">Crayfish plague agent</name>
    <dbReference type="NCBI Taxonomy" id="112090"/>
    <lineage>
        <taxon>Eukaryota</taxon>
        <taxon>Sar</taxon>
        <taxon>Stramenopiles</taxon>
        <taxon>Oomycota</taxon>
        <taxon>Saprolegniomycetes</taxon>
        <taxon>Saprolegniales</taxon>
        <taxon>Verrucalvaceae</taxon>
        <taxon>Aphanomyces</taxon>
    </lineage>
</organism>
<evidence type="ECO:0000256" key="1">
    <source>
        <dbReference type="PIRSR" id="PIRSR628131-1"/>
    </source>
</evidence>
<name>W4G7H5_APHAT</name>
<dbReference type="GO" id="GO:0005737">
    <property type="term" value="C:cytoplasm"/>
    <property type="evidence" value="ECO:0007669"/>
    <property type="project" value="InterPro"/>
</dbReference>
<protein>
    <submittedName>
        <fullName evidence="3">Uncharacterized protein</fullName>
    </submittedName>
</protein>
<dbReference type="GeneID" id="20812005"/>
<sequence>MNDVVAAKLKEVTKIVQMTPDLPVPPIPEPPRRTSKASSNVRTKMAAIQTYMNALEYNYTGKMYFDVSKNRSHKSIYGTAKDIIHDALPIQCLEAVFLAAYLTAGGPEYEGATFNHQIDRIPISFKTSSGGTTFRHIVLAIKHQHLWGALGLSRSPGLMNKELKFKSLSDLVGNFVEQYTAVCHDVIKVYVGFPFSHDIHSTERVEWRVLNIKLSIHPWDNVAAQLDLFTREYSELMSHLHRVGDLPDSFADKFPLHKPPKRSTLSSPSRRHPRAPVECDGFAMGGGGGGGDVEEDVPTTKLPDLLLRVTPEVLHFKPSTAAADDDTNNRPPDLVEFGSVNLYLNNLSRVHHLVVYVVVSDMYLQILGKPFVLIPSEGRKGCQFSLKPGSVTSTAIRLVLPANVAQETSGRTASFQVQYAVVQSGSDTPVAVADSTLLDRATLTIPYDWTTIH</sequence>
<accession>W4G7H5</accession>
<feature type="active site" evidence="1">
    <location>
        <position position="153"/>
    </location>
</feature>
<proteinExistence type="predicted"/>
<feature type="active site" evidence="1">
    <location>
        <position position="92"/>
    </location>
</feature>
<feature type="region of interest" description="Disordered" evidence="2">
    <location>
        <begin position="257"/>
        <end position="277"/>
    </location>
</feature>
<feature type="active site" evidence="1">
    <location>
        <position position="136"/>
    </location>
</feature>
<dbReference type="EMBL" id="KI913139">
    <property type="protein sequence ID" value="ETV75595.1"/>
    <property type="molecule type" value="Genomic_DNA"/>
</dbReference>
<dbReference type="VEuPathDB" id="FungiDB:H257_10009"/>
<gene>
    <name evidence="3" type="ORF">H257_10009</name>
</gene>
<evidence type="ECO:0000313" key="3">
    <source>
        <dbReference type="EMBL" id="ETV75595.1"/>
    </source>
</evidence>
<dbReference type="InterPro" id="IPR028131">
    <property type="entry name" value="VASH1"/>
</dbReference>
<dbReference type="RefSeq" id="XP_009834726.1">
    <property type="nucleotide sequence ID" value="XM_009836424.1"/>
</dbReference>
<reference evidence="3" key="1">
    <citation type="submission" date="2013-12" db="EMBL/GenBank/DDBJ databases">
        <title>The Genome Sequence of Aphanomyces astaci APO3.</title>
        <authorList>
            <consortium name="The Broad Institute Genomics Platform"/>
            <person name="Russ C."/>
            <person name="Tyler B."/>
            <person name="van West P."/>
            <person name="Dieguez-Uribeondo J."/>
            <person name="Young S.K."/>
            <person name="Zeng Q."/>
            <person name="Gargeya S."/>
            <person name="Fitzgerald M."/>
            <person name="Abouelleil A."/>
            <person name="Alvarado L."/>
            <person name="Chapman S.B."/>
            <person name="Gainer-Dewar J."/>
            <person name="Goldberg J."/>
            <person name="Griggs A."/>
            <person name="Gujja S."/>
            <person name="Hansen M."/>
            <person name="Howarth C."/>
            <person name="Imamovic A."/>
            <person name="Ireland A."/>
            <person name="Larimer J."/>
            <person name="McCowan C."/>
            <person name="Murphy C."/>
            <person name="Pearson M."/>
            <person name="Poon T.W."/>
            <person name="Priest M."/>
            <person name="Roberts A."/>
            <person name="Saif S."/>
            <person name="Shea T."/>
            <person name="Sykes S."/>
            <person name="Wortman J."/>
            <person name="Nusbaum C."/>
            <person name="Birren B."/>
        </authorList>
    </citation>
    <scope>NUCLEOTIDE SEQUENCE [LARGE SCALE GENOMIC DNA]</scope>
    <source>
        <strain evidence="3">APO3</strain>
    </source>
</reference>
<dbReference type="PANTHER" id="PTHR15750:SF2">
    <property type="entry name" value="VASOHIBIN"/>
    <property type="match status" value="1"/>
</dbReference>
<dbReference type="OrthoDB" id="9974232at2759"/>
<dbReference type="AlphaFoldDB" id="W4G7H5"/>